<protein>
    <submittedName>
        <fullName evidence="2">Uncharacterized protein</fullName>
    </submittedName>
</protein>
<name>A0A392NJD2_9FABA</name>
<evidence type="ECO:0000256" key="1">
    <source>
        <dbReference type="SAM" id="MobiDB-lite"/>
    </source>
</evidence>
<dbReference type="AlphaFoldDB" id="A0A392NJD2"/>
<evidence type="ECO:0000313" key="2">
    <source>
        <dbReference type="EMBL" id="MCH99997.1"/>
    </source>
</evidence>
<accession>A0A392NJD2</accession>
<gene>
    <name evidence="2" type="ORF">A2U01_0021012</name>
</gene>
<keyword evidence="3" id="KW-1185">Reference proteome</keyword>
<feature type="non-terminal residue" evidence="2">
    <location>
        <position position="111"/>
    </location>
</feature>
<dbReference type="Proteomes" id="UP000265520">
    <property type="component" value="Unassembled WGS sequence"/>
</dbReference>
<reference evidence="2 3" key="1">
    <citation type="journal article" date="2018" name="Front. Plant Sci.">
        <title>Red Clover (Trifolium pratense) and Zigzag Clover (T. medium) - A Picture of Genomic Similarities and Differences.</title>
        <authorList>
            <person name="Dluhosova J."/>
            <person name="Istvanek J."/>
            <person name="Nedelnik J."/>
            <person name="Repkova J."/>
        </authorList>
    </citation>
    <scope>NUCLEOTIDE SEQUENCE [LARGE SCALE GENOMIC DNA]</scope>
    <source>
        <strain evidence="3">cv. 10/8</strain>
        <tissue evidence="2">Leaf</tissue>
    </source>
</reference>
<feature type="region of interest" description="Disordered" evidence="1">
    <location>
        <begin position="1"/>
        <end position="36"/>
    </location>
</feature>
<feature type="compositionally biased region" description="Basic and acidic residues" evidence="1">
    <location>
        <begin position="1"/>
        <end position="18"/>
    </location>
</feature>
<dbReference type="EMBL" id="LXQA010041935">
    <property type="protein sequence ID" value="MCH99997.1"/>
    <property type="molecule type" value="Genomic_DNA"/>
</dbReference>
<evidence type="ECO:0000313" key="3">
    <source>
        <dbReference type="Proteomes" id="UP000265520"/>
    </source>
</evidence>
<proteinExistence type="predicted"/>
<comment type="caution">
    <text evidence="2">The sequence shown here is derived from an EMBL/GenBank/DDBJ whole genome shotgun (WGS) entry which is preliminary data.</text>
</comment>
<organism evidence="2 3">
    <name type="scientific">Trifolium medium</name>
    <dbReference type="NCBI Taxonomy" id="97028"/>
    <lineage>
        <taxon>Eukaryota</taxon>
        <taxon>Viridiplantae</taxon>
        <taxon>Streptophyta</taxon>
        <taxon>Embryophyta</taxon>
        <taxon>Tracheophyta</taxon>
        <taxon>Spermatophyta</taxon>
        <taxon>Magnoliopsida</taxon>
        <taxon>eudicotyledons</taxon>
        <taxon>Gunneridae</taxon>
        <taxon>Pentapetalae</taxon>
        <taxon>rosids</taxon>
        <taxon>fabids</taxon>
        <taxon>Fabales</taxon>
        <taxon>Fabaceae</taxon>
        <taxon>Papilionoideae</taxon>
        <taxon>50 kb inversion clade</taxon>
        <taxon>NPAAA clade</taxon>
        <taxon>Hologalegina</taxon>
        <taxon>IRL clade</taxon>
        <taxon>Trifolieae</taxon>
        <taxon>Trifolium</taxon>
    </lineage>
</organism>
<sequence length="111" mass="12245">MPQTREAEAPKGVDERTMTTRTKAKTGVVNVPDSAKGGSCSLDDVRVGDIVLKLGERQEPVARTEAQQQGDGPKSRIFITSDDVVKEKECRVLVRNYRTKSDDVKWAQNGI</sequence>